<sequence>MLEAPKSPTKKLEYVVKRAWEDVEQPHLQPYVAKLKYEDRQCTLEMCLTAQEADIYQNARAEYDKALRTSSDQRMIQHLKSQRFICLHDHFTEQIRKFDSIRRDDPCALDRTIEYCQVQIQYAPVARRAFENDPFHPHMPEHPGYHCLIQILEEEEKVGEALYLAKLAWEEGWKGDWAGWMDHLANRARRTTSP</sequence>
<keyword evidence="2" id="KW-1185">Reference proteome</keyword>
<evidence type="ECO:0000313" key="1">
    <source>
        <dbReference type="EMBL" id="MDR6227377.1"/>
    </source>
</evidence>
<reference evidence="1 2" key="1">
    <citation type="submission" date="2023-07" db="EMBL/GenBank/DDBJ databases">
        <title>Genomic Encyclopedia of Type Strains, Phase IV (KMG-IV): sequencing the most valuable type-strain genomes for metagenomic binning, comparative biology and taxonomic classification.</title>
        <authorList>
            <person name="Goeker M."/>
        </authorList>
    </citation>
    <scope>NUCLEOTIDE SEQUENCE [LARGE SCALE GENOMIC DNA]</scope>
    <source>
        <strain evidence="1 2">DSM 45903</strain>
    </source>
</reference>
<dbReference type="EMBL" id="JAVDQG010000009">
    <property type="protein sequence ID" value="MDR6227377.1"/>
    <property type="molecule type" value="Genomic_DNA"/>
</dbReference>
<dbReference type="Proteomes" id="UP001185012">
    <property type="component" value="Unassembled WGS sequence"/>
</dbReference>
<name>A0ABU1IS51_9BACL</name>
<dbReference type="RefSeq" id="WP_309868391.1">
    <property type="nucleotide sequence ID" value="NZ_JAVDQG010000009.1"/>
</dbReference>
<protein>
    <submittedName>
        <fullName evidence="1">Uncharacterized protein</fullName>
    </submittedName>
</protein>
<organism evidence="1 2">
    <name type="scientific">Desmospora profundinema</name>
    <dbReference type="NCBI Taxonomy" id="1571184"/>
    <lineage>
        <taxon>Bacteria</taxon>
        <taxon>Bacillati</taxon>
        <taxon>Bacillota</taxon>
        <taxon>Bacilli</taxon>
        <taxon>Bacillales</taxon>
        <taxon>Thermoactinomycetaceae</taxon>
        <taxon>Desmospora</taxon>
    </lineage>
</organism>
<evidence type="ECO:0000313" key="2">
    <source>
        <dbReference type="Proteomes" id="UP001185012"/>
    </source>
</evidence>
<accession>A0ABU1IS51</accession>
<proteinExistence type="predicted"/>
<comment type="caution">
    <text evidence="1">The sequence shown here is derived from an EMBL/GenBank/DDBJ whole genome shotgun (WGS) entry which is preliminary data.</text>
</comment>
<gene>
    <name evidence="1" type="ORF">JOE21_003392</name>
</gene>